<reference evidence="1" key="1">
    <citation type="submission" date="2009-11" db="EMBL/GenBank/DDBJ databases">
        <authorList>
            <person name="Weinstock G."/>
            <person name="Sodergren E."/>
            <person name="Clifton S."/>
            <person name="Fulton L."/>
            <person name="Fulton B."/>
            <person name="Courtney L."/>
            <person name="Fronick C."/>
            <person name="Harrison M."/>
            <person name="Strong C."/>
            <person name="Farmer C."/>
            <person name="Delahaunty K."/>
            <person name="Markovic C."/>
            <person name="Hall O."/>
            <person name="Minx P."/>
            <person name="Tomlinson C."/>
            <person name="Mitreva M."/>
            <person name="Nelson J."/>
            <person name="Hou S."/>
            <person name="Wollam A."/>
            <person name="Pepin K.H."/>
            <person name="Johnson M."/>
            <person name="Bhonagiri V."/>
            <person name="Nash W.E."/>
            <person name="Warren W."/>
            <person name="Chinwalla A."/>
            <person name="Mardis E.R."/>
            <person name="Wilson R.K."/>
        </authorList>
    </citation>
    <scope>NUCLEOTIDE SEQUENCE [LARGE SCALE GENOMIC DNA]</scope>
    <source>
        <strain evidence="1">DSM 18205</strain>
    </source>
</reference>
<evidence type="ECO:0000313" key="1">
    <source>
        <dbReference type="EMBL" id="EFB35979.1"/>
    </source>
</evidence>
<dbReference type="Proteomes" id="UP000004477">
    <property type="component" value="Unassembled WGS sequence"/>
</dbReference>
<comment type="caution">
    <text evidence="1">The sequence shown here is derived from an EMBL/GenBank/DDBJ whole genome shotgun (WGS) entry which is preliminary data.</text>
</comment>
<proteinExistence type="predicted"/>
<organism evidence="1 2">
    <name type="scientific">Segatella copri DSM 18205</name>
    <dbReference type="NCBI Taxonomy" id="537011"/>
    <lineage>
        <taxon>Bacteria</taxon>
        <taxon>Pseudomonadati</taxon>
        <taxon>Bacteroidota</taxon>
        <taxon>Bacteroidia</taxon>
        <taxon>Bacteroidales</taxon>
        <taxon>Prevotellaceae</taxon>
        <taxon>Segatella</taxon>
    </lineage>
</organism>
<sequence>MDSSYILFSGTPNPSSFCIHTLLYRVIVNSAAKLQSGGDKKTDIGRRKMKRED</sequence>
<gene>
    <name evidence="1" type="ORF">PREVCOP_04398</name>
</gene>
<evidence type="ECO:0000313" key="2">
    <source>
        <dbReference type="Proteomes" id="UP000004477"/>
    </source>
</evidence>
<dbReference type="PaxDb" id="537011-PREVCOP_04398"/>
<dbReference type="HOGENOM" id="CLU_3064732_0_0_10"/>
<name>D1PB22_9BACT</name>
<dbReference type="AlphaFoldDB" id="D1PB22"/>
<keyword evidence="2" id="KW-1185">Reference proteome</keyword>
<protein>
    <submittedName>
        <fullName evidence="1">Uncharacterized protein</fullName>
    </submittedName>
</protein>
<accession>D1PB22</accession>
<dbReference type="EMBL" id="ACBX02000011">
    <property type="protein sequence ID" value="EFB35979.1"/>
    <property type="molecule type" value="Genomic_DNA"/>
</dbReference>